<name>A0AAD4KL17_9EURO</name>
<dbReference type="AlphaFoldDB" id="A0AAD4KL17"/>
<organism evidence="1 2">
    <name type="scientific">Talaromyces proteolyticus</name>
    <dbReference type="NCBI Taxonomy" id="1131652"/>
    <lineage>
        <taxon>Eukaryota</taxon>
        <taxon>Fungi</taxon>
        <taxon>Dikarya</taxon>
        <taxon>Ascomycota</taxon>
        <taxon>Pezizomycotina</taxon>
        <taxon>Eurotiomycetes</taxon>
        <taxon>Eurotiomycetidae</taxon>
        <taxon>Eurotiales</taxon>
        <taxon>Trichocomaceae</taxon>
        <taxon>Talaromyces</taxon>
        <taxon>Talaromyces sect. Bacilispori</taxon>
    </lineage>
</organism>
<proteinExistence type="predicted"/>
<dbReference type="GeneID" id="70247637"/>
<protein>
    <submittedName>
        <fullName evidence="1">Uncharacterized protein</fullName>
    </submittedName>
</protein>
<dbReference type="Proteomes" id="UP001201262">
    <property type="component" value="Unassembled WGS sequence"/>
</dbReference>
<evidence type="ECO:0000313" key="1">
    <source>
        <dbReference type="EMBL" id="KAH8690838.1"/>
    </source>
</evidence>
<gene>
    <name evidence="1" type="ORF">BGW36DRAFT_389412</name>
</gene>
<accession>A0AAD4KL17</accession>
<dbReference type="RefSeq" id="XP_046067034.1">
    <property type="nucleotide sequence ID" value="XM_046217350.1"/>
</dbReference>
<evidence type="ECO:0000313" key="2">
    <source>
        <dbReference type="Proteomes" id="UP001201262"/>
    </source>
</evidence>
<keyword evidence="2" id="KW-1185">Reference proteome</keyword>
<reference evidence="1" key="1">
    <citation type="submission" date="2021-12" db="EMBL/GenBank/DDBJ databases">
        <title>Convergent genome expansion in fungi linked to evolution of root-endophyte symbiosis.</title>
        <authorList>
            <consortium name="DOE Joint Genome Institute"/>
            <person name="Ke Y.-H."/>
            <person name="Bonito G."/>
            <person name="Liao H.-L."/>
            <person name="Looney B."/>
            <person name="Rojas-Flechas A."/>
            <person name="Nash J."/>
            <person name="Hameed K."/>
            <person name="Schadt C."/>
            <person name="Martin F."/>
            <person name="Crous P.W."/>
            <person name="Miettinen O."/>
            <person name="Magnuson J.K."/>
            <person name="Labbe J."/>
            <person name="Jacobson D."/>
            <person name="Doktycz M.J."/>
            <person name="Veneault-Fourrey C."/>
            <person name="Kuo A."/>
            <person name="Mondo S."/>
            <person name="Calhoun S."/>
            <person name="Riley R."/>
            <person name="Ohm R."/>
            <person name="LaButti K."/>
            <person name="Andreopoulos B."/>
            <person name="Pangilinan J."/>
            <person name="Nolan M."/>
            <person name="Tritt A."/>
            <person name="Clum A."/>
            <person name="Lipzen A."/>
            <person name="Daum C."/>
            <person name="Barry K."/>
            <person name="Grigoriev I.V."/>
            <person name="Vilgalys R."/>
        </authorList>
    </citation>
    <scope>NUCLEOTIDE SEQUENCE</scope>
    <source>
        <strain evidence="1">PMI_201</strain>
    </source>
</reference>
<comment type="caution">
    <text evidence="1">The sequence shown here is derived from an EMBL/GenBank/DDBJ whole genome shotgun (WGS) entry which is preliminary data.</text>
</comment>
<dbReference type="EMBL" id="JAJTJA010000013">
    <property type="protein sequence ID" value="KAH8690838.1"/>
    <property type="molecule type" value="Genomic_DNA"/>
</dbReference>
<sequence>MGKLARGPSRSWRSAFVPTFNGIVEPFSINNNLHCSFHSALGFHRSTAVTYEVLIHSDIHLCSWIESLLMSWLWALVVNSLYGRKGRRFAMLSRVPREPHQDVVVLTTSFVEQKVRPCLIFVIKLMTTYLLHVQVVECKSRKCKMSHKCQQIMSSALCALAVDPDENLRRLEYANSRSPPF</sequence>